<dbReference type="InterPro" id="IPR013740">
    <property type="entry name" value="Redoxin"/>
</dbReference>
<keyword evidence="2" id="KW-0201">Cytochrome c-type biogenesis</keyword>
<dbReference type="SUPFAM" id="SSF52833">
    <property type="entry name" value="Thioredoxin-like"/>
    <property type="match status" value="1"/>
</dbReference>
<dbReference type="GO" id="GO:0030313">
    <property type="term" value="C:cell envelope"/>
    <property type="evidence" value="ECO:0007669"/>
    <property type="project" value="UniProtKB-SubCell"/>
</dbReference>
<protein>
    <submittedName>
        <fullName evidence="7">TlpA family protein disulfide reductase</fullName>
    </submittedName>
</protein>
<dbReference type="CDD" id="cd02966">
    <property type="entry name" value="TlpA_like_family"/>
    <property type="match status" value="1"/>
</dbReference>
<evidence type="ECO:0000256" key="4">
    <source>
        <dbReference type="ARBA" id="ARBA00023284"/>
    </source>
</evidence>
<evidence type="ECO:0000313" key="8">
    <source>
        <dbReference type="Proteomes" id="UP001319080"/>
    </source>
</evidence>
<keyword evidence="5" id="KW-0732">Signal</keyword>
<feature type="domain" description="Thioredoxin" evidence="6">
    <location>
        <begin position="213"/>
        <end position="352"/>
    </location>
</feature>
<dbReference type="GO" id="GO:0017004">
    <property type="term" value="P:cytochrome complex assembly"/>
    <property type="evidence" value="ECO:0007669"/>
    <property type="project" value="UniProtKB-KW"/>
</dbReference>
<feature type="signal peptide" evidence="5">
    <location>
        <begin position="1"/>
        <end position="19"/>
    </location>
</feature>
<keyword evidence="4" id="KW-0676">Redox-active center</keyword>
<dbReference type="Gene3D" id="3.40.30.10">
    <property type="entry name" value="Glutaredoxin"/>
    <property type="match status" value="1"/>
</dbReference>
<name>A0AAP2E5N6_9BACT</name>
<accession>A0AAP2E5N6</accession>
<gene>
    <name evidence="7" type="ORF">KK062_29280</name>
</gene>
<reference evidence="7 8" key="1">
    <citation type="submission" date="2021-05" db="EMBL/GenBank/DDBJ databases">
        <title>A Polyphasic approach of four new species of the genus Ohtaekwangia: Ohtaekwangia histidinii sp. nov., Ohtaekwangia cretensis sp. nov., Ohtaekwangia indiensis sp. nov., Ohtaekwangia reichenbachii sp. nov. from diverse environment.</title>
        <authorList>
            <person name="Octaviana S."/>
        </authorList>
    </citation>
    <scope>NUCLEOTIDE SEQUENCE [LARGE SCALE GENOMIC DNA]</scope>
    <source>
        <strain evidence="7 8">PWU5</strain>
    </source>
</reference>
<dbReference type="AlphaFoldDB" id="A0AAP2E5N6"/>
<comment type="caution">
    <text evidence="7">The sequence shown here is derived from an EMBL/GenBank/DDBJ whole genome shotgun (WGS) entry which is preliminary data.</text>
</comment>
<evidence type="ECO:0000256" key="3">
    <source>
        <dbReference type="ARBA" id="ARBA00023157"/>
    </source>
</evidence>
<keyword evidence="8" id="KW-1185">Reference proteome</keyword>
<dbReference type="PANTHER" id="PTHR42852:SF6">
    <property type="entry name" value="THIOL:DISULFIDE INTERCHANGE PROTEIN DSBE"/>
    <property type="match status" value="1"/>
</dbReference>
<evidence type="ECO:0000256" key="5">
    <source>
        <dbReference type="SAM" id="SignalP"/>
    </source>
</evidence>
<evidence type="ECO:0000313" key="7">
    <source>
        <dbReference type="EMBL" id="MBT1712372.1"/>
    </source>
</evidence>
<dbReference type="PROSITE" id="PS00194">
    <property type="entry name" value="THIOREDOXIN_1"/>
    <property type="match status" value="1"/>
</dbReference>
<feature type="chain" id="PRO_5043013444" evidence="5">
    <location>
        <begin position="20"/>
        <end position="352"/>
    </location>
</feature>
<comment type="subcellular location">
    <subcellularLocation>
        <location evidence="1">Cell envelope</location>
    </subcellularLocation>
</comment>
<dbReference type="RefSeq" id="WP_254087937.1">
    <property type="nucleotide sequence ID" value="NZ_JAHESE010000063.1"/>
</dbReference>
<organism evidence="7 8">
    <name type="scientific">Dawidia cretensis</name>
    <dbReference type="NCBI Taxonomy" id="2782350"/>
    <lineage>
        <taxon>Bacteria</taxon>
        <taxon>Pseudomonadati</taxon>
        <taxon>Bacteroidota</taxon>
        <taxon>Cytophagia</taxon>
        <taxon>Cytophagales</taxon>
        <taxon>Chryseotaleaceae</taxon>
        <taxon>Dawidia</taxon>
    </lineage>
</organism>
<evidence type="ECO:0000256" key="1">
    <source>
        <dbReference type="ARBA" id="ARBA00004196"/>
    </source>
</evidence>
<dbReference type="PANTHER" id="PTHR42852">
    <property type="entry name" value="THIOL:DISULFIDE INTERCHANGE PROTEIN DSBE"/>
    <property type="match status" value="1"/>
</dbReference>
<dbReference type="InterPro" id="IPR036249">
    <property type="entry name" value="Thioredoxin-like_sf"/>
</dbReference>
<dbReference type="InterPro" id="IPR017937">
    <property type="entry name" value="Thioredoxin_CS"/>
</dbReference>
<keyword evidence="3" id="KW-1015">Disulfide bond</keyword>
<dbReference type="EMBL" id="JAHESE010000063">
    <property type="protein sequence ID" value="MBT1712372.1"/>
    <property type="molecule type" value="Genomic_DNA"/>
</dbReference>
<dbReference type="Proteomes" id="UP001319080">
    <property type="component" value="Unassembled WGS sequence"/>
</dbReference>
<evidence type="ECO:0000259" key="6">
    <source>
        <dbReference type="PROSITE" id="PS51352"/>
    </source>
</evidence>
<proteinExistence type="predicted"/>
<dbReference type="InterPro" id="IPR050553">
    <property type="entry name" value="Thioredoxin_ResA/DsbE_sf"/>
</dbReference>
<sequence length="352" mass="39526">MPKYLIAIVLFLLTLTLHAQTRPFTIAGKLQGNYTGTITLHYTLNTQEPITLQTPVENKTFHFIGQVPHPVQATLELEGLSTAIWLYLDSGSIHVNARTHTFIDPEGRLVNRLQSTSITGSYSEMLKSDFFTFWRTLIETDQPDSAKAETLYRHMLALVDAQPASNIGSELLRDADLLTYAQADTIFHHLSAEQQSLAGSNGVAKLLQRLAHTERGTPFKFFLLTDKTGKPMSGEQLPHKYMLVDFWASWCGPCRREHPNLVSLYSKYHSAGFEIVSISLDEERPRWLSAIANDELTWPQLSDLKGMTSPAAQYYALSFIPFNVLLDAHGKIIAKDVKGERLQKLLASLLPE</sequence>
<evidence type="ECO:0000256" key="2">
    <source>
        <dbReference type="ARBA" id="ARBA00022748"/>
    </source>
</evidence>
<dbReference type="Pfam" id="PF08534">
    <property type="entry name" value="Redoxin"/>
    <property type="match status" value="1"/>
</dbReference>
<dbReference type="PROSITE" id="PS51352">
    <property type="entry name" value="THIOREDOXIN_2"/>
    <property type="match status" value="1"/>
</dbReference>
<dbReference type="InterPro" id="IPR013766">
    <property type="entry name" value="Thioredoxin_domain"/>
</dbReference>